<dbReference type="OrthoDB" id="9775130at2"/>
<evidence type="ECO:0000256" key="3">
    <source>
        <dbReference type="ARBA" id="ARBA00022801"/>
    </source>
</evidence>
<evidence type="ECO:0000313" key="7">
    <source>
        <dbReference type="EMBL" id="GAB78963.1"/>
    </source>
</evidence>
<dbReference type="Pfam" id="PF00756">
    <property type="entry name" value="Esterase"/>
    <property type="match status" value="1"/>
</dbReference>
<dbReference type="GO" id="GO:0005737">
    <property type="term" value="C:cytoplasm"/>
    <property type="evidence" value="ECO:0007669"/>
    <property type="project" value="UniProtKB-SubCell"/>
</dbReference>
<sequence>MSAPYEDRELPVTPLADDGAPVRVVPAWVPDLAALSGKGSADADEADADEADAAARARWEQWDVLPEVGPVHRVDGCDLVPVTFAWWDQPDERDGDVMLHLSSFTDRHRRHIAPALLGRVGTTGLRQLTYLLPPDGCFSYRLVHRPHIPDDVGATRPGWSGIHQAGVPDPRNPDRLPHPHGSTSSVWTGPRFPAHPAWTAGADDDAQAGTEWIDVPQVGADGVPRRHRVAALGTDAQDTHEGPDDVPDAGRRPVLVLLDGQMWDALPTLAALHAQGVSLDVLLVDTAGTEQRGRDLPCPDRAARLVREALAAGCDRLGRVVPAADAVVVAGQSYGGLAAASLAVHHPELVGTAIVQSGSFWFSAESPRPEIYRPGRDRTAAAAPVAEVRGDLVEQLRSLGRAGVRTASPARIVVQVGREEDDMVDGARAFRDAARTVGHDVSYREYRGGHDYAWWRHGLTDALDEFGLSTPPLSRYV</sequence>
<dbReference type="Gene3D" id="2.60.40.10">
    <property type="entry name" value="Immunoglobulins"/>
    <property type="match status" value="1"/>
</dbReference>
<dbReference type="Proteomes" id="UP000008495">
    <property type="component" value="Unassembled WGS sequence"/>
</dbReference>
<organism evidence="7 8">
    <name type="scientific">Austwickia chelonae NBRC 105200</name>
    <dbReference type="NCBI Taxonomy" id="1184607"/>
    <lineage>
        <taxon>Bacteria</taxon>
        <taxon>Bacillati</taxon>
        <taxon>Actinomycetota</taxon>
        <taxon>Actinomycetes</taxon>
        <taxon>Micrococcales</taxon>
        <taxon>Dermatophilaceae</taxon>
        <taxon>Austwickia</taxon>
    </lineage>
</organism>
<evidence type="ECO:0000256" key="1">
    <source>
        <dbReference type="ARBA" id="ARBA00004496"/>
    </source>
</evidence>
<evidence type="ECO:0000256" key="5">
    <source>
        <dbReference type="SAM" id="MobiDB-lite"/>
    </source>
</evidence>
<dbReference type="GO" id="GO:0005506">
    <property type="term" value="F:iron ion binding"/>
    <property type="evidence" value="ECO:0007669"/>
    <property type="project" value="InterPro"/>
</dbReference>
<dbReference type="InterPro" id="IPR021764">
    <property type="entry name" value="Enterochelin_esterase_N"/>
</dbReference>
<feature type="domain" description="Enterochelin esterase N-terminal" evidence="6">
    <location>
        <begin position="82"/>
        <end position="198"/>
    </location>
</feature>
<keyword evidence="8" id="KW-1185">Reference proteome</keyword>
<evidence type="ECO:0000259" key="6">
    <source>
        <dbReference type="Pfam" id="PF11806"/>
    </source>
</evidence>
<keyword evidence="3" id="KW-0378">Hydrolase</keyword>
<dbReference type="InterPro" id="IPR013783">
    <property type="entry name" value="Ig-like_fold"/>
</dbReference>
<reference evidence="7 8" key="1">
    <citation type="submission" date="2012-08" db="EMBL/GenBank/DDBJ databases">
        <title>Whole genome shotgun sequence of Austwickia chelonae NBRC 105200.</title>
        <authorList>
            <person name="Yoshida I."/>
            <person name="Hosoyama A."/>
            <person name="Tsuchikane K."/>
            <person name="Katsumata H."/>
            <person name="Ando Y."/>
            <person name="Ohji S."/>
            <person name="Hamada M."/>
            <person name="Tamura T."/>
            <person name="Yamazoe A."/>
            <person name="Yamazaki S."/>
            <person name="Fujita N."/>
        </authorList>
    </citation>
    <scope>NUCLEOTIDE SEQUENCE [LARGE SCALE GENOMIC DNA]</scope>
    <source>
        <strain evidence="7 8">NBRC 105200</strain>
    </source>
</reference>
<keyword evidence="2" id="KW-0963">Cytoplasm</keyword>
<dbReference type="Gene3D" id="3.40.50.1820">
    <property type="entry name" value="alpha/beta hydrolase"/>
    <property type="match status" value="1"/>
</dbReference>
<evidence type="ECO:0000256" key="2">
    <source>
        <dbReference type="ARBA" id="ARBA00022490"/>
    </source>
</evidence>
<dbReference type="InterPro" id="IPR029058">
    <property type="entry name" value="AB_hydrolase_fold"/>
</dbReference>
<accession>K6V9Q4</accession>
<comment type="caution">
    <text evidence="7">The sequence shown here is derived from an EMBL/GenBank/DDBJ whole genome shotgun (WGS) entry which is preliminary data.</text>
</comment>
<name>K6V9Q4_9MICO</name>
<evidence type="ECO:0000313" key="8">
    <source>
        <dbReference type="Proteomes" id="UP000008495"/>
    </source>
</evidence>
<feature type="region of interest" description="Disordered" evidence="5">
    <location>
        <begin position="167"/>
        <end position="190"/>
    </location>
</feature>
<dbReference type="STRING" id="100225.SAMN05421595_0179"/>
<dbReference type="SUPFAM" id="SSF81296">
    <property type="entry name" value="E set domains"/>
    <property type="match status" value="1"/>
</dbReference>
<dbReference type="PANTHER" id="PTHR48098">
    <property type="entry name" value="ENTEROCHELIN ESTERASE-RELATED"/>
    <property type="match status" value="1"/>
</dbReference>
<dbReference type="InterPro" id="IPR000801">
    <property type="entry name" value="Esterase-like"/>
</dbReference>
<evidence type="ECO:0000256" key="4">
    <source>
        <dbReference type="ARBA" id="ARBA00024201"/>
    </source>
</evidence>
<dbReference type="EMBL" id="BAGZ01000017">
    <property type="protein sequence ID" value="GAB78963.1"/>
    <property type="molecule type" value="Genomic_DNA"/>
</dbReference>
<dbReference type="AlphaFoldDB" id="K6V9Q4"/>
<dbReference type="InterPro" id="IPR014756">
    <property type="entry name" value="Ig_E-set"/>
</dbReference>
<dbReference type="RefSeq" id="WP_006503720.1">
    <property type="nucleotide sequence ID" value="NZ_BAGZ01000017.1"/>
</dbReference>
<dbReference type="GO" id="GO:0006826">
    <property type="term" value="P:iron ion transport"/>
    <property type="evidence" value="ECO:0007669"/>
    <property type="project" value="InterPro"/>
</dbReference>
<dbReference type="GO" id="GO:0005975">
    <property type="term" value="P:carbohydrate metabolic process"/>
    <property type="evidence" value="ECO:0007669"/>
    <property type="project" value="UniProtKB-ARBA"/>
</dbReference>
<protein>
    <submittedName>
        <fullName evidence="7">Putative esterase</fullName>
    </submittedName>
</protein>
<proteinExistence type="inferred from homology"/>
<dbReference type="Pfam" id="PF11806">
    <property type="entry name" value="Enterochelin_N"/>
    <property type="match status" value="1"/>
</dbReference>
<dbReference type="eggNOG" id="COG2382">
    <property type="taxonomic scope" value="Bacteria"/>
</dbReference>
<dbReference type="SUPFAM" id="SSF53474">
    <property type="entry name" value="alpha/beta-Hydrolases"/>
    <property type="match status" value="1"/>
</dbReference>
<dbReference type="InterPro" id="IPR050583">
    <property type="entry name" value="Mycobacterial_A85_antigen"/>
</dbReference>
<comment type="similarity">
    <text evidence="4">Belongs to the Fes family.</text>
</comment>
<comment type="subcellular location">
    <subcellularLocation>
        <location evidence="1">Cytoplasm</location>
    </subcellularLocation>
</comment>
<gene>
    <name evidence="7" type="ORF">AUCHE_17_01790</name>
</gene>
<dbReference type="GO" id="GO:0008849">
    <property type="term" value="F:enterochelin esterase activity"/>
    <property type="evidence" value="ECO:0007669"/>
    <property type="project" value="InterPro"/>
</dbReference>
<dbReference type="PANTHER" id="PTHR48098:SF3">
    <property type="entry name" value="IRON(III) ENTEROBACTIN ESTERASE"/>
    <property type="match status" value="1"/>
</dbReference>